<feature type="chain" id="PRO_5002540768" evidence="2">
    <location>
        <begin position="29"/>
        <end position="280"/>
    </location>
</feature>
<protein>
    <submittedName>
        <fullName evidence="3">Uncharacterized protein</fullName>
    </submittedName>
</protein>
<proteinExistence type="predicted"/>
<feature type="coiled-coil region" evidence="1">
    <location>
        <begin position="225"/>
        <end position="252"/>
    </location>
</feature>
<keyword evidence="1" id="KW-0175">Coiled coil</keyword>
<evidence type="ECO:0000313" key="4">
    <source>
        <dbReference type="Proteomes" id="UP000034445"/>
    </source>
</evidence>
<comment type="caution">
    <text evidence="3">The sequence shown here is derived from an EMBL/GenBank/DDBJ whole genome shotgun (WGS) entry which is preliminary data.</text>
</comment>
<gene>
    <name evidence="3" type="ORF">UY74_C0033G0019</name>
</gene>
<evidence type="ECO:0000313" key="3">
    <source>
        <dbReference type="EMBL" id="KKW30745.1"/>
    </source>
</evidence>
<accession>A0A0G1XIL1</accession>
<name>A0A0G1XIL1_9BACT</name>
<sequence length="280" mass="28885">MISNGVNIIIKSISMVLATLLFATPALALEVGGSVGATAQTSVGGGKATATIDAKLQVRIDTAKNHADQEIDRRVNRLNDLGTRVQAMVRVSAAEKASIAADVASQASALLALKTKIDADDDIATLKTDIKSIAGSYRIFLLIIPRGHIMVAADKVGTTGDLFTAFAGKLQTRIADAQAKGKDTATLSASLSDMTTKIADANTQADAAVSLVASLTPDNGDQAKLKANEQALKDARAKIKAALDDLKVARQDAHGIVQALHKMGLEANASASSTATGTAR</sequence>
<dbReference type="Proteomes" id="UP000034445">
    <property type="component" value="Unassembled WGS sequence"/>
</dbReference>
<dbReference type="AlphaFoldDB" id="A0A0G1XIL1"/>
<organism evidence="3 4">
    <name type="scientific">Candidatus Kaiserbacteria bacterium GW2011_GWC2_52_8b</name>
    <dbReference type="NCBI Taxonomy" id="1618676"/>
    <lineage>
        <taxon>Bacteria</taxon>
        <taxon>Candidatus Kaiseribacteriota</taxon>
    </lineage>
</organism>
<feature type="signal peptide" evidence="2">
    <location>
        <begin position="1"/>
        <end position="28"/>
    </location>
</feature>
<reference evidence="3 4" key="1">
    <citation type="journal article" date="2015" name="Nature">
        <title>rRNA introns, odd ribosomes, and small enigmatic genomes across a large radiation of phyla.</title>
        <authorList>
            <person name="Brown C.T."/>
            <person name="Hug L.A."/>
            <person name="Thomas B.C."/>
            <person name="Sharon I."/>
            <person name="Castelle C.J."/>
            <person name="Singh A."/>
            <person name="Wilkins M.J."/>
            <person name="Williams K.H."/>
            <person name="Banfield J.F."/>
        </authorList>
    </citation>
    <scope>NUCLEOTIDE SEQUENCE [LARGE SCALE GENOMIC DNA]</scope>
</reference>
<dbReference type="EMBL" id="LCRF01000033">
    <property type="protein sequence ID" value="KKW30745.1"/>
    <property type="molecule type" value="Genomic_DNA"/>
</dbReference>
<evidence type="ECO:0000256" key="2">
    <source>
        <dbReference type="SAM" id="SignalP"/>
    </source>
</evidence>
<evidence type="ECO:0000256" key="1">
    <source>
        <dbReference type="SAM" id="Coils"/>
    </source>
</evidence>
<keyword evidence="2" id="KW-0732">Signal</keyword>